<name>A0A4C1XJS8_EUMVA</name>
<dbReference type="InterPro" id="IPR002110">
    <property type="entry name" value="Ankyrin_rpt"/>
</dbReference>
<comment type="caution">
    <text evidence="7">The sequence shown here is derived from an EMBL/GenBank/DDBJ whole genome shotgun (WGS) entry which is preliminary data.</text>
</comment>
<dbReference type="STRING" id="151549.A0A4C1XJS8"/>
<evidence type="ECO:0000256" key="1">
    <source>
        <dbReference type="ARBA" id="ARBA00018419"/>
    </source>
</evidence>
<evidence type="ECO:0000256" key="5">
    <source>
        <dbReference type="PROSITE-ProRule" id="PRU00023"/>
    </source>
</evidence>
<dbReference type="PANTHER" id="PTHR24119:SF0">
    <property type="entry name" value="ACYL-COA-BINDING DOMAIN-CONTAINING PROTEIN 6"/>
    <property type="match status" value="1"/>
</dbReference>
<evidence type="ECO:0000313" key="8">
    <source>
        <dbReference type="Proteomes" id="UP000299102"/>
    </source>
</evidence>
<dbReference type="InterPro" id="IPR035984">
    <property type="entry name" value="Acyl-CoA-binding_sf"/>
</dbReference>
<dbReference type="SUPFAM" id="SSF47027">
    <property type="entry name" value="Acyl-CoA binding protein"/>
    <property type="match status" value="1"/>
</dbReference>
<dbReference type="Gene3D" id="1.20.80.10">
    <property type="match status" value="1"/>
</dbReference>
<dbReference type="Pfam" id="PF00887">
    <property type="entry name" value="ACBP"/>
    <property type="match status" value="1"/>
</dbReference>
<reference evidence="7 8" key="1">
    <citation type="journal article" date="2019" name="Commun. Biol.">
        <title>The bagworm genome reveals a unique fibroin gene that provides high tensile strength.</title>
        <authorList>
            <person name="Kono N."/>
            <person name="Nakamura H."/>
            <person name="Ohtoshi R."/>
            <person name="Tomita M."/>
            <person name="Numata K."/>
            <person name="Arakawa K."/>
        </authorList>
    </citation>
    <scope>NUCLEOTIDE SEQUENCE [LARGE SCALE GENOMIC DNA]</scope>
</reference>
<organism evidence="7 8">
    <name type="scientific">Eumeta variegata</name>
    <name type="common">Bagworm moth</name>
    <name type="synonym">Eumeta japonica</name>
    <dbReference type="NCBI Taxonomy" id="151549"/>
    <lineage>
        <taxon>Eukaryota</taxon>
        <taxon>Metazoa</taxon>
        <taxon>Ecdysozoa</taxon>
        <taxon>Arthropoda</taxon>
        <taxon>Hexapoda</taxon>
        <taxon>Insecta</taxon>
        <taxon>Pterygota</taxon>
        <taxon>Neoptera</taxon>
        <taxon>Endopterygota</taxon>
        <taxon>Lepidoptera</taxon>
        <taxon>Glossata</taxon>
        <taxon>Ditrysia</taxon>
        <taxon>Tineoidea</taxon>
        <taxon>Psychidae</taxon>
        <taxon>Oiketicinae</taxon>
        <taxon>Eumeta</taxon>
    </lineage>
</organism>
<feature type="repeat" description="ANK" evidence="5">
    <location>
        <begin position="168"/>
        <end position="200"/>
    </location>
</feature>
<dbReference type="GO" id="GO:0000062">
    <property type="term" value="F:fatty-acyl-CoA binding"/>
    <property type="evidence" value="ECO:0007669"/>
    <property type="project" value="InterPro"/>
</dbReference>
<dbReference type="Pfam" id="PF12796">
    <property type="entry name" value="Ank_2"/>
    <property type="match status" value="1"/>
</dbReference>
<dbReference type="SMART" id="SM00248">
    <property type="entry name" value="ANK"/>
    <property type="match status" value="2"/>
</dbReference>
<evidence type="ECO:0000256" key="4">
    <source>
        <dbReference type="ARBA" id="ARBA00023121"/>
    </source>
</evidence>
<dbReference type="InterPro" id="IPR036770">
    <property type="entry name" value="Ankyrin_rpt-contain_sf"/>
</dbReference>
<keyword evidence="4" id="KW-0446">Lipid-binding</keyword>
<sequence length="256" mass="28401">MAEAISQYPDSDFSEDESSTFDDLFIQASNHIRKITDRLNNNQLLELYGFYKQGTEGQCNTPKPGWLDGRGRKKWDAWHALHDMPKEEAQQKYVTLVRKLDPDFIPIDKVQRSKGETWVTVSSLLRPQEAEIKLEDLSLIDAAREDYGNRVAELLKQEPNLKNSSDANGLTALHWAADRNAVNALRSAIEGGISVAVVDDGGQTALHYAAACGHMAATKILLEAGADPLVKDAEDCTPLDLATDEDVRDLLRSHIS</sequence>
<dbReference type="PROSITE" id="PS50297">
    <property type="entry name" value="ANK_REP_REGION"/>
    <property type="match status" value="1"/>
</dbReference>
<dbReference type="Proteomes" id="UP000299102">
    <property type="component" value="Unassembled WGS sequence"/>
</dbReference>
<protein>
    <recommendedName>
        <fullName evidence="1">Acyl-CoA-binding domain-containing protein 6</fullName>
    </recommendedName>
</protein>
<keyword evidence="2" id="KW-0677">Repeat</keyword>
<keyword evidence="8" id="KW-1185">Reference proteome</keyword>
<gene>
    <name evidence="7" type="primary">ACBD6</name>
    <name evidence="7" type="ORF">EVAR_56481_1</name>
</gene>
<keyword evidence="3 5" id="KW-0040">ANK repeat</keyword>
<dbReference type="PANTHER" id="PTHR24119">
    <property type="entry name" value="ACYL-COA-BINDING DOMAIN-CONTAINING PROTEIN 6"/>
    <property type="match status" value="1"/>
</dbReference>
<evidence type="ECO:0000259" key="6">
    <source>
        <dbReference type="PROSITE" id="PS51228"/>
    </source>
</evidence>
<evidence type="ECO:0000256" key="2">
    <source>
        <dbReference type="ARBA" id="ARBA00022737"/>
    </source>
</evidence>
<dbReference type="Gene3D" id="1.25.40.20">
    <property type="entry name" value="Ankyrin repeat-containing domain"/>
    <property type="match status" value="1"/>
</dbReference>
<dbReference type="InterPro" id="IPR000582">
    <property type="entry name" value="Acyl-CoA-binding_protein"/>
</dbReference>
<dbReference type="InterPro" id="IPR014352">
    <property type="entry name" value="FERM/acyl-CoA-bd_prot_sf"/>
</dbReference>
<dbReference type="EMBL" id="BGZK01000868">
    <property type="protein sequence ID" value="GBP63370.1"/>
    <property type="molecule type" value="Genomic_DNA"/>
</dbReference>
<evidence type="ECO:0000313" key="7">
    <source>
        <dbReference type="EMBL" id="GBP63370.1"/>
    </source>
</evidence>
<dbReference type="PROSITE" id="PS50088">
    <property type="entry name" value="ANK_REPEAT"/>
    <property type="match status" value="2"/>
</dbReference>
<dbReference type="OrthoDB" id="10254927at2759"/>
<dbReference type="SUPFAM" id="SSF48403">
    <property type="entry name" value="Ankyrin repeat"/>
    <property type="match status" value="1"/>
</dbReference>
<accession>A0A4C1XJS8</accession>
<proteinExistence type="predicted"/>
<feature type="domain" description="ACB" evidence="6">
    <location>
        <begin position="21"/>
        <end position="106"/>
    </location>
</feature>
<dbReference type="PROSITE" id="PS51228">
    <property type="entry name" value="ACB_2"/>
    <property type="match status" value="1"/>
</dbReference>
<feature type="repeat" description="ANK" evidence="5">
    <location>
        <begin position="201"/>
        <end position="233"/>
    </location>
</feature>
<evidence type="ECO:0000256" key="3">
    <source>
        <dbReference type="ARBA" id="ARBA00023043"/>
    </source>
</evidence>
<dbReference type="AlphaFoldDB" id="A0A4C1XJS8"/>
<dbReference type="PRINTS" id="PR00689">
    <property type="entry name" value="ACOABINDINGP"/>
</dbReference>